<dbReference type="EMBL" id="AY596298">
    <property type="protein sequence ID" value="AAV48220.1"/>
    <property type="molecule type" value="Genomic_DNA"/>
</dbReference>
<keyword evidence="2" id="KW-1185">Reference proteome</keyword>
<name>Q5UWY3_HALMA</name>
<dbReference type="EnsemblBacteria" id="AAV48220">
    <property type="protein sequence ID" value="AAV48220"/>
    <property type="gene ID" value="rrnB0005"/>
</dbReference>
<sequence>MGRLLKAIKTENNIQQPNPLKRSFQNLLLIVT</sequence>
<dbReference type="Proteomes" id="UP000001169">
    <property type="component" value="Chromosome II"/>
</dbReference>
<gene>
    <name evidence="1" type="ordered locus">rrnB0005</name>
</gene>
<proteinExistence type="predicted"/>
<dbReference type="AlphaFoldDB" id="Q5UWY3"/>
<dbReference type="PaxDb" id="272569-rrnB0005"/>
<accession>Q5UWY3</accession>
<protein>
    <submittedName>
        <fullName evidence="1">Uncharacterized protein</fullName>
    </submittedName>
</protein>
<organism evidence="1 2">
    <name type="scientific">Haloarcula marismortui (strain ATCC 43049 / DSM 3752 / JCM 8966 / VKM B-1809)</name>
    <name type="common">Halobacterium marismortui</name>
    <dbReference type="NCBI Taxonomy" id="272569"/>
    <lineage>
        <taxon>Archaea</taxon>
        <taxon>Methanobacteriati</taxon>
        <taxon>Methanobacteriota</taxon>
        <taxon>Stenosarchaea group</taxon>
        <taxon>Halobacteria</taxon>
        <taxon>Halobacteriales</taxon>
        <taxon>Haloarculaceae</taxon>
        <taxon>Haloarcula</taxon>
    </lineage>
</organism>
<evidence type="ECO:0000313" key="2">
    <source>
        <dbReference type="Proteomes" id="UP000001169"/>
    </source>
</evidence>
<dbReference type="KEGG" id="hma:rrnB0005"/>
<evidence type="ECO:0000313" key="1">
    <source>
        <dbReference type="EMBL" id="AAV48220.1"/>
    </source>
</evidence>
<reference evidence="1 2" key="1">
    <citation type="journal article" date="2004" name="Genome Res.">
        <title>Genome sequence of Haloarcula marismortui: a halophilic archaeon from the Dead Sea.</title>
        <authorList>
            <person name="Baliga N.S."/>
            <person name="Bonneau R."/>
            <person name="Facciotti M.T."/>
            <person name="Pan M."/>
            <person name="Glusman G."/>
            <person name="Deutsch E.W."/>
            <person name="Shannon P."/>
            <person name="Chiu Y."/>
            <person name="Weng R.S."/>
            <person name="Gan R.R."/>
            <person name="Hung P."/>
            <person name="Date S.V."/>
            <person name="Marcotte E."/>
            <person name="Hood L."/>
            <person name="Ng W.V."/>
        </authorList>
    </citation>
    <scope>NUCLEOTIDE SEQUENCE [LARGE SCALE GENOMIC DNA]</scope>
    <source>
        <strain evidence="2">ATCC 43049 / DSM 3752 / JCM 8966 / VKM B-1809</strain>
    </source>
</reference>
<dbReference type="HOGENOM" id="CLU_3387428_0_0_2"/>